<dbReference type="EMBL" id="BMZS01000016">
    <property type="protein sequence ID" value="GHD63491.1"/>
    <property type="molecule type" value="Genomic_DNA"/>
</dbReference>
<feature type="compositionally biased region" description="Pro residues" evidence="1">
    <location>
        <begin position="74"/>
        <end position="95"/>
    </location>
</feature>
<dbReference type="RefSeq" id="WP_189995598.1">
    <property type="nucleotide sequence ID" value="NZ_BMZS01000016.1"/>
</dbReference>
<reference evidence="2" key="1">
    <citation type="journal article" date="2014" name="Int. J. Syst. Evol. Microbiol.">
        <title>Complete genome sequence of Corynebacterium casei LMG S-19264T (=DSM 44701T), isolated from a smear-ripened cheese.</title>
        <authorList>
            <consortium name="US DOE Joint Genome Institute (JGI-PGF)"/>
            <person name="Walter F."/>
            <person name="Albersmeier A."/>
            <person name="Kalinowski J."/>
            <person name="Ruckert C."/>
        </authorList>
    </citation>
    <scope>NUCLEOTIDE SEQUENCE</scope>
    <source>
        <strain evidence="2">KCTC 42651</strain>
    </source>
</reference>
<reference evidence="2" key="2">
    <citation type="submission" date="2020-09" db="EMBL/GenBank/DDBJ databases">
        <authorList>
            <person name="Sun Q."/>
            <person name="Kim S."/>
        </authorList>
    </citation>
    <scope>NUCLEOTIDE SEQUENCE</scope>
    <source>
        <strain evidence="2">KCTC 42651</strain>
    </source>
</reference>
<feature type="compositionally biased region" description="Low complexity" evidence="1">
    <location>
        <begin position="140"/>
        <end position="157"/>
    </location>
</feature>
<evidence type="ECO:0008006" key="4">
    <source>
        <dbReference type="Google" id="ProtNLM"/>
    </source>
</evidence>
<sequence length="438" mass="46415">MTRGLTLSVALHIVLVVFTIIGLPELFRPTPLEDRLMVVDVVTVGSITNAPPPAEAAEKPDAPKQTAKARPESPKTPPPPPSAAPPPPPPPTPKIDPPKVEAPQAAVPKSEPPKAQAARSAQVQPASQADRPAPAPAPKAPSAEAVPVPKPDAVAAAERVPLPKPKPEPAATAEAVPVPTAKPQEASKPAPEPAPEPAAVPLPTPKPEEAKKPEPEPEKPKPAEAAKPEAPKAEPSKPEPEAVKAAEASPAPPPPVPVSRPTPPKKPAKTQTAAKETPPAPEEKKKPEQADDFLNVLKTVQRMKQTASAPAETDKAAPQTTDSTARRSNFDADRPLSVSEMDAIRQQIARCWLVPAGAKEGESLAVEIRVRMNPDRTVREAEVVESGRMRSDPFFRAAAESALRALRNPTCTPLNLPPEKYETWKSFTITFDPRDMLS</sequence>
<feature type="compositionally biased region" description="Basic and acidic residues" evidence="1">
    <location>
        <begin position="206"/>
        <end position="244"/>
    </location>
</feature>
<feature type="compositionally biased region" description="Pro residues" evidence="1">
    <location>
        <begin position="190"/>
        <end position="205"/>
    </location>
</feature>
<accession>A0A918XY38</accession>
<evidence type="ECO:0000256" key="1">
    <source>
        <dbReference type="SAM" id="MobiDB-lite"/>
    </source>
</evidence>
<protein>
    <recommendedName>
        <fullName evidence="4">Cell division and transport-associated protein TolA</fullName>
    </recommendedName>
</protein>
<evidence type="ECO:0000313" key="2">
    <source>
        <dbReference type="EMBL" id="GHD63491.1"/>
    </source>
</evidence>
<organism evidence="2 3">
    <name type="scientific">Thalassobaculum fulvum</name>
    <dbReference type="NCBI Taxonomy" id="1633335"/>
    <lineage>
        <taxon>Bacteria</taxon>
        <taxon>Pseudomonadati</taxon>
        <taxon>Pseudomonadota</taxon>
        <taxon>Alphaproteobacteria</taxon>
        <taxon>Rhodospirillales</taxon>
        <taxon>Thalassobaculaceae</taxon>
        <taxon>Thalassobaculum</taxon>
    </lineage>
</organism>
<gene>
    <name evidence="2" type="ORF">GCM10017083_53830</name>
</gene>
<comment type="caution">
    <text evidence="2">The sequence shown here is derived from an EMBL/GenBank/DDBJ whole genome shotgun (WGS) entry which is preliminary data.</text>
</comment>
<dbReference type="AlphaFoldDB" id="A0A918XY38"/>
<feature type="region of interest" description="Disordered" evidence="1">
    <location>
        <begin position="49"/>
        <end position="334"/>
    </location>
</feature>
<feature type="compositionally biased region" description="Basic and acidic residues" evidence="1">
    <location>
        <begin position="324"/>
        <end position="334"/>
    </location>
</feature>
<dbReference type="SUPFAM" id="SSF74653">
    <property type="entry name" value="TolA/TonB C-terminal domain"/>
    <property type="match status" value="1"/>
</dbReference>
<proteinExistence type="predicted"/>
<feature type="compositionally biased region" description="Pro residues" evidence="1">
    <location>
        <begin position="250"/>
        <end position="265"/>
    </location>
</feature>
<name>A0A918XY38_9PROT</name>
<keyword evidence="3" id="KW-1185">Reference proteome</keyword>
<dbReference type="Gene3D" id="3.30.1150.10">
    <property type="match status" value="1"/>
</dbReference>
<feature type="compositionally biased region" description="Low complexity" evidence="1">
    <location>
        <begin position="169"/>
        <end position="189"/>
    </location>
</feature>
<evidence type="ECO:0000313" key="3">
    <source>
        <dbReference type="Proteomes" id="UP000630353"/>
    </source>
</evidence>
<dbReference type="Proteomes" id="UP000630353">
    <property type="component" value="Unassembled WGS sequence"/>
</dbReference>